<organism evidence="1 2">
    <name type="scientific">Neobacillus novalis</name>
    <dbReference type="NCBI Taxonomy" id="220687"/>
    <lineage>
        <taxon>Bacteria</taxon>
        <taxon>Bacillati</taxon>
        <taxon>Bacillota</taxon>
        <taxon>Bacilli</taxon>
        <taxon>Bacillales</taxon>
        <taxon>Bacillaceae</taxon>
        <taxon>Neobacillus</taxon>
    </lineage>
</organism>
<dbReference type="EMBL" id="CP126114">
    <property type="protein sequence ID" value="WHY87573.1"/>
    <property type="molecule type" value="Genomic_DNA"/>
</dbReference>
<evidence type="ECO:0000313" key="2">
    <source>
        <dbReference type="Proteomes" id="UP001178288"/>
    </source>
</evidence>
<keyword evidence="2" id="KW-1185">Reference proteome</keyword>
<accession>A0AA95MWK8</accession>
<dbReference type="AlphaFoldDB" id="A0AA95MWK8"/>
<evidence type="ECO:0000313" key="1">
    <source>
        <dbReference type="EMBL" id="WHY87573.1"/>
    </source>
</evidence>
<proteinExistence type="predicted"/>
<dbReference type="RefSeq" id="WP_066083877.1">
    <property type="nucleotide sequence ID" value="NZ_CP126114.1"/>
</dbReference>
<dbReference type="Proteomes" id="UP001178288">
    <property type="component" value="Chromosome"/>
</dbReference>
<sequence length="75" mass="8935">MQRDEKLNYLMLLRKDIGEEQFKFAAAAILAKAYSELLQWRSIKRSRMNVLDRINLMLRSMGCDEVSYGFIRQFL</sequence>
<gene>
    <name evidence="1" type="ORF">QNH39_07015</name>
</gene>
<reference evidence="1" key="1">
    <citation type="submission" date="2023-05" db="EMBL/GenBank/DDBJ databases">
        <title>Comparative genomics of Bacillaceae isolates and their secondary metabolite potential.</title>
        <authorList>
            <person name="Song L."/>
            <person name="Nielsen L.J."/>
            <person name="Mohite O."/>
            <person name="Xu X."/>
            <person name="Weber T."/>
            <person name="Kovacs A.T."/>
        </authorList>
    </citation>
    <scope>NUCLEOTIDE SEQUENCE</scope>
    <source>
        <strain evidence="1">XLM17</strain>
    </source>
</reference>
<name>A0AA95MWK8_9BACI</name>
<dbReference type="KEGG" id="nnv:QNH39_07015"/>
<protein>
    <submittedName>
        <fullName evidence="1">Uncharacterized protein</fullName>
    </submittedName>
</protein>